<dbReference type="Proteomes" id="UP001589776">
    <property type="component" value="Unassembled WGS sequence"/>
</dbReference>
<dbReference type="PANTHER" id="PTHR45527:SF1">
    <property type="entry name" value="FATTY ACID SYNTHASE"/>
    <property type="match status" value="1"/>
</dbReference>
<dbReference type="InterPro" id="IPR023213">
    <property type="entry name" value="CAT-like_dom_sf"/>
</dbReference>
<dbReference type="Pfam" id="PF13193">
    <property type="entry name" value="AMP-binding_C"/>
    <property type="match status" value="2"/>
</dbReference>
<evidence type="ECO:0000256" key="2">
    <source>
        <dbReference type="ARBA" id="ARBA00006432"/>
    </source>
</evidence>
<dbReference type="Gene3D" id="3.30.559.30">
    <property type="entry name" value="Nonribosomal peptide synthetase, condensation domain"/>
    <property type="match status" value="2"/>
</dbReference>
<dbReference type="InterPro" id="IPR006162">
    <property type="entry name" value="Ppantetheine_attach_site"/>
</dbReference>
<comment type="caution">
    <text evidence="10">The sequence shown here is derived from an EMBL/GenBank/DDBJ whole genome shotgun (WGS) entry which is preliminary data.</text>
</comment>
<dbReference type="InterPro" id="IPR025110">
    <property type="entry name" value="AMP-bd_C"/>
</dbReference>
<dbReference type="SUPFAM" id="SSF47336">
    <property type="entry name" value="ACP-like"/>
    <property type="match status" value="2"/>
</dbReference>
<evidence type="ECO:0000256" key="8">
    <source>
        <dbReference type="SAM" id="MobiDB-lite"/>
    </source>
</evidence>
<proteinExistence type="inferred from homology"/>
<keyword evidence="7" id="KW-0511">Multifunctional enzyme</keyword>
<protein>
    <submittedName>
        <fullName evidence="10">Amino acid adenylation domain-containing protein</fullName>
    </submittedName>
</protein>
<keyword evidence="4" id="KW-0597">Phosphoprotein</keyword>
<dbReference type="RefSeq" id="WP_377472486.1">
    <property type="nucleotide sequence ID" value="NZ_JBHLWN010000079.1"/>
</dbReference>
<evidence type="ECO:0000256" key="3">
    <source>
        <dbReference type="ARBA" id="ARBA00022450"/>
    </source>
</evidence>
<dbReference type="InterPro" id="IPR001242">
    <property type="entry name" value="Condensation_dom"/>
</dbReference>
<dbReference type="InterPro" id="IPR020802">
    <property type="entry name" value="TesA-like"/>
</dbReference>
<comment type="similarity">
    <text evidence="2">Belongs to the ATP-dependent AMP-binding enzyme family.</text>
</comment>
<keyword evidence="3" id="KW-0596">Phosphopantetheine</keyword>
<evidence type="ECO:0000313" key="10">
    <source>
        <dbReference type="EMBL" id="MFC0215031.1"/>
    </source>
</evidence>
<feature type="region of interest" description="Disordered" evidence="8">
    <location>
        <begin position="849"/>
        <end position="871"/>
    </location>
</feature>
<dbReference type="CDD" id="cd19543">
    <property type="entry name" value="DCL_NRPS"/>
    <property type="match status" value="1"/>
</dbReference>
<dbReference type="Gene3D" id="3.30.559.10">
    <property type="entry name" value="Chloramphenicol acetyltransferase-like domain"/>
    <property type="match status" value="2"/>
</dbReference>
<evidence type="ECO:0000259" key="9">
    <source>
        <dbReference type="PROSITE" id="PS50075"/>
    </source>
</evidence>
<evidence type="ECO:0000256" key="1">
    <source>
        <dbReference type="ARBA" id="ARBA00001957"/>
    </source>
</evidence>
<dbReference type="Gene3D" id="2.30.38.10">
    <property type="entry name" value="Luciferase, Domain 3"/>
    <property type="match status" value="2"/>
</dbReference>
<keyword evidence="6" id="KW-0045">Antibiotic biosynthesis</keyword>
<dbReference type="Pfam" id="PF00501">
    <property type="entry name" value="AMP-binding"/>
    <property type="match status" value="2"/>
</dbReference>
<sequence length="2355" mass="262252">MKWTKDQIKDVYVLSPMQQGMLFHSLLDAQSLTYREQITLKLKGSVDIGLLQRAFQALTDRHDIFRTVFVHDQVNKPMQIVLKERTFPPIVFEDMADWDKTVQTERIGQLKRGDLERGYVLSDDMLMRVTVVRVSADESLLVWSFHHLILDGWCLGIVLKELLDIYGAMKRGDTVRLELAPRYSAYIKWLERQNMSAARDYWLRYVQGFEQLTALPRSKAARDGDGYEQREYRFEFSTELTASLRGLSLRFNVTLSTLMQTIWAVLLHKYTHQEDVMFGAVVSGRPAEVPGIESMLGLFINTIPVRMRIAREAPFAELLRKAGSAEQASAEYQYFPLYETQAGSAMKLGMIDHIVVFENFPLDGAMGANQANDAGLVPVDVEAFEQTNYDLNVLFVPGERLTVKFLFNARAFEEAFFIRLAKHLSGIAAKLSGDPDLRLDRLPLLDEEEFAQVVHTFNDTARDYPQHRLIHEGFERNAAERPDHPAVVTDDAIITYRELNERANRIAHYLRRTSVEPGSYVGLMLSRSVDMIAAMIGIAKSGGAYVPMEPTTPKARIERIIDTLGVTHLLTEQTLDSLTGALSAACPSLAHVLFVDAPGELLQEADIADLPAAAIATHTAYVIFTSGSTGVPKGVIIAHRTVSNLIDWVNRETGMGADDRVLFVTSPTFDLSVYDVFGMLTAGGTIRLAGSDDVRRPERLLRMLREEPITVWDSAPAALQQLAPLLLDAPRPAGGSLRLVMLSGDWIPLKLPGLLKEAYPGVRVLALGGATEATIWSNAFEVGEVQPDWASIPYGKPIQNARYYILDPGLQPCPIGVPGELYIGGDCLAVGYDDPQLTRARFVPDPFLTSAADREPDTRTTSSGQARMYRTGDRARWMPDGNIEFLGRVDHQVKIRGYRVETGEIQAQLMKHPAIREALVIDREDKEGDKYLCGYIVSELELTVRQLREFLAESLPEYMIPAHFVRMKAMPVTANGKLDRKALPEPDGSIGSGAEYVAPRNELEAKLAGIWQEVLQREVGVKDHFIELGGHSIKATMLISRIHKHLHVSLPIRAVFQHPTVEEMALLIGSAEQSKLPAIERVPRAAAYPVSSAQRRMYILQQLEDSGDGYHIPSIMTVEGEIDLYRFERAWHGLIERHESLRTSFEMVDGELMQRIHAQTEFRVEYDTLESSQVPSRIAAFFRPHDLSKAPLMRVALLSTAPDRHVLLMDMHHIIADGESMRIVADSFMKLYAGEKPEEPPVQYKDYAAWQQSYLQSEAMRKQEAYWLERFREHPPVLQLPTDFPRPAERSYAGDSIRFELDRELTAALVRLAEQANATLYMLLLSAYFVLLRQYSGQDDIVVGTPAGGRPHPDTASLIGLFVNTLAIRSGVPGGRSFLDYVKDVRELALSAYEHADYPFEQLVERSGAKRDLSRNPLFDTMFALQTDPPALGGGGLLFKPYEHKTASAQFDITLEGTQQGDRLHFQIEYCTDLYRRSSMQRMASHYESLLRHIAADPLCRIDRLNVLPESEMELILTRFNPPPAPYPADAGFLQLFMDQAAVCPDRISVRYYDRAVTYRELDEWSGRLASLLRSRSVREETVVAIMAERSVDWVAAVLAVFKAGGAYVPIDPAYPPERIEYMLQDSGAVLLLTQRQQASKGGAFNGEIMYLDGAEALIEWPAAEPPAYNPARLAYVIYTSGTTGKPKGVMVEHGSYANVTLAYREAFALDTFPVRLLQMASFSFDVFLADLARTLANGGELVLCPEEAKLIPAELHKLLLANRITVLDMTPPLAVPFMDYVYENELELGELKLLVIGSDSCPADDFGRLLARFGGKLRIVNCYGVTEACIDSSFYEATADRYDAAGSVPIGKPLPNMRMYVADGSERPQPVGVAGELWIGGAGIARGYLNRPELTAARFAADPFHPGGRIYRTGDMAKWREDGNMEFLGRIDDQVKIRGFRIELGELESAVASHPLVQQAAVVAHGEDAEKTLCAYIVAPSADLEELRAHLKRLVPEYMVPAYFMKLEHMPLTPNGKLDRRALPKPDASQWRTGGHVPPQTGIEAELAAIWSEVLGIGLVGRTDDFFLLGGNSLKAARLAAIAPNRLGVGLPLRTVFQHSVLEHMAAAAAAEAEPASVNAPTLWNEAGRSKLFCFPPLFGYGFVFKELAACLNGEISVYAFDFIAEEDRIARYAAAIRRMQEQGPYVLLGYSAGGNVAVEVAAELERSGAEVSGIVLIDSIHREPGERSQADIDEEIRMLLGLAAERYGMNDDDGFTEERERLIGTYARYVERLTHTCELKAQLHDIRSEHRDLQGVAVIPWSRSTSGKTTEYEGAGRHLDMLRSPYADTNAAVIKSIVHSLAGAPLALSGDRR</sequence>
<accession>A0ABV6DQV3</accession>
<keyword evidence="5" id="KW-0677">Repeat</keyword>
<organism evidence="10 11">
    <name type="scientific">Paenibacillus chartarius</name>
    <dbReference type="NCBI Taxonomy" id="747481"/>
    <lineage>
        <taxon>Bacteria</taxon>
        <taxon>Bacillati</taxon>
        <taxon>Bacillota</taxon>
        <taxon>Bacilli</taxon>
        <taxon>Bacillales</taxon>
        <taxon>Paenibacillaceae</taxon>
        <taxon>Paenibacillus</taxon>
    </lineage>
</organism>
<comment type="cofactor">
    <cofactor evidence="1">
        <name>pantetheine 4'-phosphate</name>
        <dbReference type="ChEBI" id="CHEBI:47942"/>
    </cofactor>
</comment>
<dbReference type="Gene3D" id="3.30.300.30">
    <property type="match status" value="2"/>
</dbReference>
<dbReference type="SUPFAM" id="SSF53474">
    <property type="entry name" value="alpha/beta-Hydrolases"/>
    <property type="match status" value="1"/>
</dbReference>
<dbReference type="InterPro" id="IPR000873">
    <property type="entry name" value="AMP-dep_synth/lig_dom"/>
</dbReference>
<dbReference type="InterPro" id="IPR036736">
    <property type="entry name" value="ACP-like_sf"/>
</dbReference>
<dbReference type="SUPFAM" id="SSF52777">
    <property type="entry name" value="CoA-dependent acyltransferases"/>
    <property type="match status" value="4"/>
</dbReference>
<dbReference type="PROSITE" id="PS00012">
    <property type="entry name" value="PHOSPHOPANTETHEINE"/>
    <property type="match status" value="2"/>
</dbReference>
<dbReference type="EMBL" id="JBHLWN010000079">
    <property type="protein sequence ID" value="MFC0215031.1"/>
    <property type="molecule type" value="Genomic_DNA"/>
</dbReference>
<dbReference type="InterPro" id="IPR020845">
    <property type="entry name" value="AMP-binding_CS"/>
</dbReference>
<gene>
    <name evidence="10" type="ORF">ACFFK0_21790</name>
</gene>
<reference evidence="10 11" key="1">
    <citation type="submission" date="2024-09" db="EMBL/GenBank/DDBJ databases">
        <authorList>
            <person name="Sun Q."/>
            <person name="Mori K."/>
        </authorList>
    </citation>
    <scope>NUCLEOTIDE SEQUENCE [LARGE SCALE GENOMIC DNA]</scope>
    <source>
        <strain evidence="10 11">CCM 7759</strain>
    </source>
</reference>
<dbReference type="Pfam" id="PF00550">
    <property type="entry name" value="PP-binding"/>
    <property type="match status" value="2"/>
</dbReference>
<dbReference type="NCBIfam" id="TIGR01733">
    <property type="entry name" value="AA-adenyl-dom"/>
    <property type="match status" value="2"/>
</dbReference>
<dbReference type="InterPro" id="IPR045851">
    <property type="entry name" value="AMP-bd_C_sf"/>
</dbReference>
<dbReference type="Gene3D" id="1.10.1200.10">
    <property type="entry name" value="ACP-like"/>
    <property type="match status" value="2"/>
</dbReference>
<dbReference type="Pfam" id="PF00975">
    <property type="entry name" value="Thioesterase"/>
    <property type="match status" value="1"/>
</dbReference>
<evidence type="ECO:0000256" key="4">
    <source>
        <dbReference type="ARBA" id="ARBA00022553"/>
    </source>
</evidence>
<feature type="domain" description="Carrier" evidence="9">
    <location>
        <begin position="2039"/>
        <end position="2114"/>
    </location>
</feature>
<dbReference type="CDD" id="cd05930">
    <property type="entry name" value="A_NRPS"/>
    <property type="match status" value="1"/>
</dbReference>
<dbReference type="SMART" id="SM00823">
    <property type="entry name" value="PKS_PP"/>
    <property type="match status" value="2"/>
</dbReference>
<dbReference type="InterPro" id="IPR020806">
    <property type="entry name" value="PKS_PP-bd"/>
</dbReference>
<evidence type="ECO:0000256" key="7">
    <source>
        <dbReference type="ARBA" id="ARBA00023268"/>
    </source>
</evidence>
<dbReference type="InterPro" id="IPR010071">
    <property type="entry name" value="AA_adenyl_dom"/>
</dbReference>
<dbReference type="InterPro" id="IPR009081">
    <property type="entry name" value="PP-bd_ACP"/>
</dbReference>
<evidence type="ECO:0000256" key="5">
    <source>
        <dbReference type="ARBA" id="ARBA00022737"/>
    </source>
</evidence>
<dbReference type="PROSITE" id="PS00455">
    <property type="entry name" value="AMP_BINDING"/>
    <property type="match status" value="2"/>
</dbReference>
<dbReference type="SUPFAM" id="SSF56801">
    <property type="entry name" value="Acetyl-CoA synthetase-like"/>
    <property type="match status" value="2"/>
</dbReference>
<dbReference type="Pfam" id="PF00668">
    <property type="entry name" value="Condensation"/>
    <property type="match status" value="2"/>
</dbReference>
<dbReference type="CDD" id="cd19531">
    <property type="entry name" value="LCL_NRPS-like"/>
    <property type="match status" value="1"/>
</dbReference>
<feature type="domain" description="Carrier" evidence="9">
    <location>
        <begin position="998"/>
        <end position="1072"/>
    </location>
</feature>
<dbReference type="NCBIfam" id="NF003417">
    <property type="entry name" value="PRK04813.1"/>
    <property type="match status" value="2"/>
</dbReference>
<dbReference type="PROSITE" id="PS50075">
    <property type="entry name" value="CARRIER"/>
    <property type="match status" value="2"/>
</dbReference>
<dbReference type="InterPro" id="IPR001031">
    <property type="entry name" value="Thioesterase"/>
</dbReference>
<dbReference type="Gene3D" id="3.40.50.980">
    <property type="match status" value="4"/>
</dbReference>
<dbReference type="Gene3D" id="3.40.50.1820">
    <property type="entry name" value="alpha/beta hydrolase"/>
    <property type="match status" value="1"/>
</dbReference>
<dbReference type="Gene3D" id="1.10.287.490">
    <property type="entry name" value="Helix hairpin bin"/>
    <property type="match status" value="1"/>
</dbReference>
<evidence type="ECO:0000256" key="6">
    <source>
        <dbReference type="ARBA" id="ARBA00023194"/>
    </source>
</evidence>
<dbReference type="InterPro" id="IPR029058">
    <property type="entry name" value="AB_hydrolase_fold"/>
</dbReference>
<evidence type="ECO:0000313" key="11">
    <source>
        <dbReference type="Proteomes" id="UP001589776"/>
    </source>
</evidence>
<name>A0ABV6DQV3_9BACL</name>
<keyword evidence="11" id="KW-1185">Reference proteome</keyword>
<dbReference type="SMART" id="SM00824">
    <property type="entry name" value="PKS_TE"/>
    <property type="match status" value="1"/>
</dbReference>
<dbReference type="PANTHER" id="PTHR45527">
    <property type="entry name" value="NONRIBOSOMAL PEPTIDE SYNTHETASE"/>
    <property type="match status" value="1"/>
</dbReference>